<keyword evidence="1" id="KW-1133">Transmembrane helix</keyword>
<sequence length="248" mass="25525">MPMASGSADYLGLANAPILWILALAVMGVVVVQSLIYMTAVKKNAESAGMSQQEVRSAFRAGGVAAIGPSLSVVLVAIALLPLFGTPPVIVRVGLIGSAATEVASASLAAGTMGANLGDETFTRGVFIVALMAMSLSGAGWMISTLILTPIFKRSSHKLEKVNPALMSIIPGAALLAAFAALTFRELPKSPAHVIAVIVSAVVMSICLLLAKTLKQNWLKEWGLGVSLLIGLVAAYFAHYAGLGLPEA</sequence>
<gene>
    <name evidence="2" type="ORF">A2T55_09170</name>
</gene>
<dbReference type="AlphaFoldDB" id="A0A142NMB4"/>
<dbReference type="EMBL" id="CP014869">
    <property type="protein sequence ID" value="AMT93924.1"/>
    <property type="molecule type" value="Genomic_DNA"/>
</dbReference>
<feature type="transmembrane region" description="Helical" evidence="1">
    <location>
        <begin position="190"/>
        <end position="210"/>
    </location>
</feature>
<evidence type="ECO:0000313" key="2">
    <source>
        <dbReference type="EMBL" id="AMT93924.1"/>
    </source>
</evidence>
<name>A0A142NMB4_BRELN</name>
<evidence type="ECO:0000313" key="3">
    <source>
        <dbReference type="Proteomes" id="UP000075950"/>
    </source>
</evidence>
<dbReference type="Pfam" id="PF16481">
    <property type="entry name" value="DUF5058"/>
    <property type="match status" value="1"/>
</dbReference>
<feature type="transmembrane region" description="Helical" evidence="1">
    <location>
        <begin position="164"/>
        <end position="184"/>
    </location>
</feature>
<protein>
    <recommendedName>
        <fullName evidence="4">DUF5058 domain-containing protein</fullName>
    </recommendedName>
</protein>
<organism evidence="2 3">
    <name type="scientific">Brevibacterium linens</name>
    <dbReference type="NCBI Taxonomy" id="1703"/>
    <lineage>
        <taxon>Bacteria</taxon>
        <taxon>Bacillati</taxon>
        <taxon>Actinomycetota</taxon>
        <taxon>Actinomycetes</taxon>
        <taxon>Micrococcales</taxon>
        <taxon>Brevibacteriaceae</taxon>
        <taxon>Brevibacterium</taxon>
    </lineage>
</organism>
<dbReference type="Proteomes" id="UP000075950">
    <property type="component" value="Chromosome"/>
</dbReference>
<dbReference type="KEGG" id="bly:A2T55_09170"/>
<feature type="transmembrane region" description="Helical" evidence="1">
    <location>
        <begin position="20"/>
        <end position="40"/>
    </location>
</feature>
<feature type="transmembrane region" description="Helical" evidence="1">
    <location>
        <begin position="61"/>
        <end position="84"/>
    </location>
</feature>
<reference evidence="3" key="1">
    <citation type="submission" date="2016-03" db="EMBL/GenBank/DDBJ databases">
        <authorList>
            <person name="Ploux O."/>
        </authorList>
    </citation>
    <scope>NUCLEOTIDE SEQUENCE [LARGE SCALE GENOMIC DNA]</scope>
    <source>
        <strain evidence="3">BS258</strain>
    </source>
</reference>
<dbReference type="RefSeq" id="WP_062861653.1">
    <property type="nucleotide sequence ID" value="NZ_CP014869.1"/>
</dbReference>
<evidence type="ECO:0008006" key="4">
    <source>
        <dbReference type="Google" id="ProtNLM"/>
    </source>
</evidence>
<keyword evidence="1" id="KW-0812">Transmembrane</keyword>
<proteinExistence type="predicted"/>
<keyword evidence="1" id="KW-0472">Membrane</keyword>
<feature type="transmembrane region" description="Helical" evidence="1">
    <location>
        <begin position="222"/>
        <end position="242"/>
    </location>
</feature>
<accession>A0A142NMB4</accession>
<dbReference type="InterPro" id="IPR032479">
    <property type="entry name" value="DUF5058"/>
</dbReference>
<evidence type="ECO:0000256" key="1">
    <source>
        <dbReference type="SAM" id="Phobius"/>
    </source>
</evidence>
<feature type="transmembrane region" description="Helical" evidence="1">
    <location>
        <begin position="126"/>
        <end position="152"/>
    </location>
</feature>